<gene>
    <name evidence="1" type="ORF">DFP72DRAFT_1040436</name>
</gene>
<dbReference type="AlphaFoldDB" id="A0A8H6MF83"/>
<comment type="caution">
    <text evidence="1">The sequence shown here is derived from an EMBL/GenBank/DDBJ whole genome shotgun (WGS) entry which is preliminary data.</text>
</comment>
<dbReference type="InterPro" id="IPR032675">
    <property type="entry name" value="LRR_dom_sf"/>
</dbReference>
<evidence type="ECO:0000313" key="1">
    <source>
        <dbReference type="EMBL" id="KAF6763654.1"/>
    </source>
</evidence>
<dbReference type="Proteomes" id="UP000521943">
    <property type="component" value="Unassembled WGS sequence"/>
</dbReference>
<accession>A0A8H6MF83</accession>
<dbReference type="OrthoDB" id="10349409at2759"/>
<reference evidence="1 2" key="1">
    <citation type="submission" date="2020-07" db="EMBL/GenBank/DDBJ databases">
        <title>Comparative genomics of pyrophilous fungi reveals a link between fire events and developmental genes.</title>
        <authorList>
            <consortium name="DOE Joint Genome Institute"/>
            <person name="Steindorff A.S."/>
            <person name="Carver A."/>
            <person name="Calhoun S."/>
            <person name="Stillman K."/>
            <person name="Liu H."/>
            <person name="Lipzen A."/>
            <person name="Pangilinan J."/>
            <person name="Labutti K."/>
            <person name="Bruns T.D."/>
            <person name="Grigoriev I.V."/>
        </authorList>
    </citation>
    <scope>NUCLEOTIDE SEQUENCE [LARGE SCALE GENOMIC DNA]</scope>
    <source>
        <strain evidence="1 2">CBS 144469</strain>
    </source>
</reference>
<name>A0A8H6MF83_9AGAR</name>
<dbReference type="SUPFAM" id="SSF52047">
    <property type="entry name" value="RNI-like"/>
    <property type="match status" value="1"/>
</dbReference>
<proteinExistence type="predicted"/>
<dbReference type="Gene3D" id="3.80.10.10">
    <property type="entry name" value="Ribonuclease Inhibitor"/>
    <property type="match status" value="1"/>
</dbReference>
<dbReference type="EMBL" id="JACGCI010000005">
    <property type="protein sequence ID" value="KAF6763654.1"/>
    <property type="molecule type" value="Genomic_DNA"/>
</dbReference>
<organism evidence="1 2">
    <name type="scientific">Ephemerocybe angulata</name>
    <dbReference type="NCBI Taxonomy" id="980116"/>
    <lineage>
        <taxon>Eukaryota</taxon>
        <taxon>Fungi</taxon>
        <taxon>Dikarya</taxon>
        <taxon>Basidiomycota</taxon>
        <taxon>Agaricomycotina</taxon>
        <taxon>Agaricomycetes</taxon>
        <taxon>Agaricomycetidae</taxon>
        <taxon>Agaricales</taxon>
        <taxon>Agaricineae</taxon>
        <taxon>Psathyrellaceae</taxon>
        <taxon>Ephemerocybe</taxon>
    </lineage>
</organism>
<sequence length="481" mass="54768">MTMLPPPSILLDGWSMQTPFLPAPREPAKNIPPLPQEILDKITDMVSQYRGMQSLKNLSLVSQTHFLQRCRRYIFRRLRIDCAPSSGTVSILKHCPSLLNHVRALDMLLQESLFEPNEGSETEFSRKIQPVLDLLTGLETLTLLAMSFSGSAFSEPCKNSMTRLFECPTLVNVQIIGFQGFPARLAHSITRLQSLRLGNNVSFSNEDTSEQPKEPWYPTSLNFEHQSMSSIDRLLRSCSHTVYANLVNLQLRVMSLEGHTNALSILDNVSQNTALEMLDLKYTQIPRIPTDFVLQCYEELVSSGRTIPSLKSLRYINLELDLHQRRRNRTLLVPDIIPNMLISLLCKSPQPSLIVIDISFSWETPQVSAEQVRTRDLVFIDGKRGWNDIDNAFSNPALFPKLQALCMVPRFGFPDPGVFSRENWMLPLELNRTAIKAAFPRTRAREGVVFDAGERDAHFERIYEGIVSKREAYSQCFGKFY</sequence>
<keyword evidence="2" id="KW-1185">Reference proteome</keyword>
<evidence type="ECO:0000313" key="2">
    <source>
        <dbReference type="Proteomes" id="UP000521943"/>
    </source>
</evidence>
<protein>
    <submittedName>
        <fullName evidence="1">Uncharacterized protein</fullName>
    </submittedName>
</protein>